<accession>A0ACC0XQV5</accession>
<organism evidence="1 2">
    <name type="scientific">Pistacia integerrima</name>
    <dbReference type="NCBI Taxonomy" id="434235"/>
    <lineage>
        <taxon>Eukaryota</taxon>
        <taxon>Viridiplantae</taxon>
        <taxon>Streptophyta</taxon>
        <taxon>Embryophyta</taxon>
        <taxon>Tracheophyta</taxon>
        <taxon>Spermatophyta</taxon>
        <taxon>Magnoliopsida</taxon>
        <taxon>eudicotyledons</taxon>
        <taxon>Gunneridae</taxon>
        <taxon>Pentapetalae</taxon>
        <taxon>rosids</taxon>
        <taxon>malvids</taxon>
        <taxon>Sapindales</taxon>
        <taxon>Anacardiaceae</taxon>
        <taxon>Pistacia</taxon>
    </lineage>
</organism>
<evidence type="ECO:0000313" key="1">
    <source>
        <dbReference type="EMBL" id="KAJ0021630.1"/>
    </source>
</evidence>
<dbReference type="Proteomes" id="UP001163603">
    <property type="component" value="Chromosome 11"/>
</dbReference>
<keyword evidence="2" id="KW-1185">Reference proteome</keyword>
<dbReference type="EMBL" id="CM047746">
    <property type="protein sequence ID" value="KAJ0021630.1"/>
    <property type="molecule type" value="Genomic_DNA"/>
</dbReference>
<proteinExistence type="predicted"/>
<evidence type="ECO:0000313" key="2">
    <source>
        <dbReference type="Proteomes" id="UP001163603"/>
    </source>
</evidence>
<gene>
    <name evidence="1" type="ORF">Pint_32632</name>
</gene>
<name>A0ACC0XQV5_9ROSI</name>
<reference evidence="2" key="1">
    <citation type="journal article" date="2023" name="G3 (Bethesda)">
        <title>Genome assembly and association tests identify interacting loci associated with vigor, precocity, and sex in interspecific pistachio rootstocks.</title>
        <authorList>
            <person name="Palmer W."/>
            <person name="Jacygrad E."/>
            <person name="Sagayaradj S."/>
            <person name="Cavanaugh K."/>
            <person name="Han R."/>
            <person name="Bertier L."/>
            <person name="Beede B."/>
            <person name="Kafkas S."/>
            <person name="Golino D."/>
            <person name="Preece J."/>
            <person name="Michelmore R."/>
        </authorList>
    </citation>
    <scope>NUCLEOTIDE SEQUENCE [LARGE SCALE GENOMIC DNA]</scope>
</reference>
<protein>
    <submittedName>
        <fullName evidence="1">Uncharacterized protein</fullName>
    </submittedName>
</protein>
<sequence>MVGIGCMNKNTAVPHCKREKLNIDDTSLSSFTGRDDNCAHLSHYRNAICDCRESMDMDKALSEIMPPSTEAGLSLLRKVGLINGSTTEEKMRCRAISEFNEHKAMLLCPKLASNFGYENHPLGIDENNTNIPNFRFVSSEQIEALRLLVTSFVSESAMAIAFLKETNSEQSR</sequence>
<comment type="caution">
    <text evidence="1">The sequence shown here is derived from an EMBL/GenBank/DDBJ whole genome shotgun (WGS) entry which is preliminary data.</text>
</comment>